<dbReference type="PANTHER" id="PTHR32305">
    <property type="match status" value="1"/>
</dbReference>
<dbReference type="PRINTS" id="PR00394">
    <property type="entry name" value="RHSPROTEIN"/>
</dbReference>
<dbReference type="Gene3D" id="2.180.10.10">
    <property type="entry name" value="RHS repeat-associated core"/>
    <property type="match status" value="1"/>
</dbReference>
<organism evidence="1 2">
    <name type="scientific">Rapidithrix thailandica</name>
    <dbReference type="NCBI Taxonomy" id="413964"/>
    <lineage>
        <taxon>Bacteria</taxon>
        <taxon>Pseudomonadati</taxon>
        <taxon>Bacteroidota</taxon>
        <taxon>Cytophagia</taxon>
        <taxon>Cytophagales</taxon>
        <taxon>Flammeovirgaceae</taxon>
        <taxon>Rapidithrix</taxon>
    </lineage>
</organism>
<dbReference type="NCBIfam" id="TIGR03696">
    <property type="entry name" value="Rhs_assc_core"/>
    <property type="match status" value="1"/>
</dbReference>
<evidence type="ECO:0000313" key="2">
    <source>
        <dbReference type="Proteomes" id="UP001403385"/>
    </source>
</evidence>
<dbReference type="PANTHER" id="PTHR32305:SF15">
    <property type="entry name" value="PROTEIN RHSA-RELATED"/>
    <property type="match status" value="1"/>
</dbReference>
<evidence type="ECO:0000313" key="1">
    <source>
        <dbReference type="EMBL" id="MEN7547394.1"/>
    </source>
</evidence>
<dbReference type="EMBL" id="JBDKWZ010000002">
    <property type="protein sequence ID" value="MEN7547394.1"/>
    <property type="molecule type" value="Genomic_DNA"/>
</dbReference>
<dbReference type="InterPro" id="IPR022385">
    <property type="entry name" value="Rhs_assc_core"/>
</dbReference>
<sequence>MYNHVGNLVWQAELDIYGKIRTLERGSPQDCPFRYQGQYEDVETGLYYNRFRYYSPESGTYISQDPIRLKGNNPNIYAYVSDSNVWVDVFGLSETFFRTISREHADILESTGKLPATKETFTSPTKVFSDGYEGVTYEFTMKDGTTAELEKIGVRDNSRLTRRKYLDMPEVKPGWTQNHAYFKQEGPKGRKQINIGLGKGKGLDIFNKNIDSFKKTCN</sequence>
<keyword evidence="2" id="KW-1185">Reference proteome</keyword>
<dbReference type="InterPro" id="IPR050708">
    <property type="entry name" value="T6SS_VgrG/RHS"/>
</dbReference>
<comment type="caution">
    <text evidence="1">The sequence shown here is derived from an EMBL/GenBank/DDBJ whole genome shotgun (WGS) entry which is preliminary data.</text>
</comment>
<reference evidence="1 2" key="1">
    <citation type="submission" date="2024-04" db="EMBL/GenBank/DDBJ databases">
        <title>Novel genus in family Flammeovirgaceae.</title>
        <authorList>
            <person name="Nguyen T.H."/>
            <person name="Vuong T.Q."/>
            <person name="Le H."/>
            <person name="Kim S.-G."/>
        </authorList>
    </citation>
    <scope>NUCLEOTIDE SEQUENCE [LARGE SCALE GENOMIC DNA]</scope>
    <source>
        <strain evidence="1 2">JCM 23209</strain>
    </source>
</reference>
<dbReference type="Proteomes" id="UP001403385">
    <property type="component" value="Unassembled WGS sequence"/>
</dbReference>
<proteinExistence type="predicted"/>
<accession>A0AAW9RRJ8</accession>
<protein>
    <submittedName>
        <fullName evidence="1">RHS repeat-associated core domain-containing protein</fullName>
    </submittedName>
</protein>
<dbReference type="AlphaFoldDB" id="A0AAW9RRJ8"/>
<dbReference type="RefSeq" id="WP_346820177.1">
    <property type="nucleotide sequence ID" value="NZ_JBDKWZ010000002.1"/>
</dbReference>
<name>A0AAW9RRJ8_9BACT</name>
<gene>
    <name evidence="1" type="ORF">AAG747_05725</name>
</gene>